<dbReference type="GO" id="GO:0051539">
    <property type="term" value="F:4 iron, 4 sulfur cluster binding"/>
    <property type="evidence" value="ECO:0007669"/>
    <property type="project" value="UniProtKB-KW"/>
</dbReference>
<dbReference type="Proteomes" id="UP000298653">
    <property type="component" value="Chromosome"/>
</dbReference>
<dbReference type="SFLD" id="SFLDG01086">
    <property type="entry name" value="elongater_protein-like"/>
    <property type="match status" value="1"/>
</dbReference>
<dbReference type="PANTHER" id="PTHR11135:SF1">
    <property type="entry name" value="PROTEIN YHCC"/>
    <property type="match status" value="1"/>
</dbReference>
<evidence type="ECO:0000313" key="9">
    <source>
        <dbReference type="Proteomes" id="UP000298653"/>
    </source>
</evidence>
<dbReference type="InterPro" id="IPR005911">
    <property type="entry name" value="YhcC-like"/>
</dbReference>
<keyword evidence="6" id="KW-0411">Iron-sulfur</keyword>
<dbReference type="InterPro" id="IPR006638">
    <property type="entry name" value="Elp3/MiaA/NifB-like_rSAM"/>
</dbReference>
<dbReference type="InterPro" id="IPR039661">
    <property type="entry name" value="ELP3"/>
</dbReference>
<dbReference type="InterPro" id="IPR058240">
    <property type="entry name" value="rSAM_sf"/>
</dbReference>
<evidence type="ECO:0000256" key="6">
    <source>
        <dbReference type="ARBA" id="ARBA00023014"/>
    </source>
</evidence>
<proteinExistence type="predicted"/>
<evidence type="ECO:0000259" key="7">
    <source>
        <dbReference type="PROSITE" id="PS51918"/>
    </source>
</evidence>
<dbReference type="RefSeq" id="WP_137329071.1">
    <property type="nucleotide sequence ID" value="NZ_CP040058.1"/>
</dbReference>
<feature type="domain" description="Radical SAM core" evidence="7">
    <location>
        <begin position="14"/>
        <end position="258"/>
    </location>
</feature>
<reference evidence="8 9" key="1">
    <citation type="submission" date="2019-05" db="EMBL/GenBank/DDBJ databases">
        <title>Complete genome sequencing of Anaerostipes rhamnosivorans.</title>
        <authorList>
            <person name="Bui T.P.N."/>
            <person name="de Vos W.M."/>
        </authorList>
    </citation>
    <scope>NUCLEOTIDE SEQUENCE [LARGE SCALE GENOMIC DNA]</scope>
    <source>
        <strain evidence="8 9">1y2</strain>
    </source>
</reference>
<dbReference type="SMART" id="SM00729">
    <property type="entry name" value="Elp3"/>
    <property type="match status" value="1"/>
</dbReference>
<dbReference type="GO" id="GO:0003824">
    <property type="term" value="F:catalytic activity"/>
    <property type="evidence" value="ECO:0007669"/>
    <property type="project" value="InterPro"/>
</dbReference>
<evidence type="ECO:0000313" key="8">
    <source>
        <dbReference type="EMBL" id="QCP35748.1"/>
    </source>
</evidence>
<evidence type="ECO:0000256" key="5">
    <source>
        <dbReference type="ARBA" id="ARBA00023004"/>
    </source>
</evidence>
<keyword evidence="5" id="KW-0408">Iron</keyword>
<dbReference type="KEGG" id="arf:AR1Y2_2294"/>
<dbReference type="NCBIfam" id="TIGR01212">
    <property type="entry name" value="TIGR01212 family radical SAM protein"/>
    <property type="match status" value="1"/>
</dbReference>
<dbReference type="Pfam" id="PF16199">
    <property type="entry name" value="Radical_SAM_C"/>
    <property type="match status" value="1"/>
</dbReference>
<dbReference type="InterPro" id="IPR023404">
    <property type="entry name" value="rSAM_horseshoe"/>
</dbReference>
<evidence type="ECO:0000256" key="1">
    <source>
        <dbReference type="ARBA" id="ARBA00001966"/>
    </source>
</evidence>
<evidence type="ECO:0000256" key="3">
    <source>
        <dbReference type="ARBA" id="ARBA00022691"/>
    </source>
</evidence>
<protein>
    <submittedName>
        <fullName evidence="8">Putative Fe-S oxidoreductase</fullName>
    </submittedName>
</protein>
<dbReference type="SUPFAM" id="SSF102114">
    <property type="entry name" value="Radical SAM enzymes"/>
    <property type="match status" value="1"/>
</dbReference>
<sequence length="313" mass="35953">MERYNTYSAHLKKRFGEKVYKLPVNLPVTCPNRMEGRGCSFCAGVGTGFEAMSEKVPVRDQLEKTKQKIGKRYGAKKFLAYFQNYTNTFLPLKDFKAYVLEALEAEDIIGVSVSTRPDCIREDYLNFLKEEVQDRGFAVTIELGLQTVNYHTLKDINRGHTLAEYLNAVLLTAPFGFEICTHVILNLPGDTLKDAVETARVISALPVDVIKAHSLYIPKNSVMYEEYGEGKISLCTKEEYIERLTEFVANVREDMVIERLFSRVPEDDAVFSNWGVSWWKLKDQFDEEMERKGYVQGCKCNYLNGAALRRWRI</sequence>
<keyword evidence="9" id="KW-1185">Reference proteome</keyword>
<name>A0A4P8IDG3_9FIRM</name>
<dbReference type="OrthoDB" id="9801689at2"/>
<dbReference type="Pfam" id="PF04055">
    <property type="entry name" value="Radical_SAM"/>
    <property type="match status" value="1"/>
</dbReference>
<comment type="cofactor">
    <cofactor evidence="1">
        <name>[4Fe-4S] cluster</name>
        <dbReference type="ChEBI" id="CHEBI:49883"/>
    </cofactor>
</comment>
<dbReference type="GO" id="GO:0046872">
    <property type="term" value="F:metal ion binding"/>
    <property type="evidence" value="ECO:0007669"/>
    <property type="project" value="UniProtKB-KW"/>
</dbReference>
<keyword evidence="2" id="KW-0004">4Fe-4S</keyword>
<dbReference type="PANTHER" id="PTHR11135">
    <property type="entry name" value="HISTONE ACETYLTRANSFERASE-RELATED"/>
    <property type="match status" value="1"/>
</dbReference>
<gene>
    <name evidence="8" type="ORF">AR1Y2_2294</name>
</gene>
<dbReference type="InterPro" id="IPR032432">
    <property type="entry name" value="Radical_SAM_C"/>
</dbReference>
<dbReference type="Gene3D" id="3.80.30.20">
    <property type="entry name" value="tm_1862 like domain"/>
    <property type="match status" value="1"/>
</dbReference>
<evidence type="ECO:0000256" key="4">
    <source>
        <dbReference type="ARBA" id="ARBA00022723"/>
    </source>
</evidence>
<dbReference type="InterPro" id="IPR007197">
    <property type="entry name" value="rSAM"/>
</dbReference>
<organism evidence="8 9">
    <name type="scientific">Anaerostipes rhamnosivorans</name>
    <dbReference type="NCBI Taxonomy" id="1229621"/>
    <lineage>
        <taxon>Bacteria</taxon>
        <taxon>Bacillati</taxon>
        <taxon>Bacillota</taxon>
        <taxon>Clostridia</taxon>
        <taxon>Lachnospirales</taxon>
        <taxon>Lachnospiraceae</taxon>
        <taxon>Anaerostipes</taxon>
    </lineage>
</organism>
<evidence type="ECO:0000256" key="2">
    <source>
        <dbReference type="ARBA" id="ARBA00022485"/>
    </source>
</evidence>
<dbReference type="AlphaFoldDB" id="A0A4P8IDG3"/>
<accession>A0A4P8IDG3</accession>
<dbReference type="EMBL" id="CP040058">
    <property type="protein sequence ID" value="QCP35748.1"/>
    <property type="molecule type" value="Genomic_DNA"/>
</dbReference>
<keyword evidence="4" id="KW-0479">Metal-binding</keyword>
<dbReference type="PROSITE" id="PS51918">
    <property type="entry name" value="RADICAL_SAM"/>
    <property type="match status" value="1"/>
</dbReference>
<keyword evidence="3" id="KW-0949">S-adenosyl-L-methionine</keyword>
<dbReference type="SFLD" id="SFLDG01091">
    <property type="entry name" value="uncharacterized_CHP01210-like"/>
    <property type="match status" value="1"/>
</dbReference>
<dbReference type="SFLD" id="SFLDS00029">
    <property type="entry name" value="Radical_SAM"/>
    <property type="match status" value="1"/>
</dbReference>